<evidence type="ECO:0000313" key="3">
    <source>
        <dbReference type="Proteomes" id="UP000288947"/>
    </source>
</evidence>
<accession>A0ABX5QSK0</accession>
<evidence type="ECO:0000256" key="1">
    <source>
        <dbReference type="SAM" id="Phobius"/>
    </source>
</evidence>
<dbReference type="EMBL" id="CP026721">
    <property type="protein sequence ID" value="QAV33371.1"/>
    <property type="molecule type" value="Genomic_DNA"/>
</dbReference>
<keyword evidence="1" id="KW-0812">Transmembrane</keyword>
<protein>
    <submittedName>
        <fullName evidence="2">Uncharacterized protein</fullName>
    </submittedName>
</protein>
<sequence>MMKNLVGDLDVIWVVLLLFVLIFFLVLKRELKKNREFQMRVETLGYKYIGYDMEFEHSLSTESHK</sequence>
<keyword evidence="3" id="KW-1185">Reference proteome</keyword>
<proteinExistence type="predicted"/>
<keyword evidence="1" id="KW-0472">Membrane</keyword>
<reference evidence="2 3" key="1">
    <citation type="submission" date="2018-01" db="EMBL/GenBank/DDBJ databases">
        <title>The whole genome sequencing and assembly of Fervidobacterium changbaicum CBS-1 strain.</title>
        <authorList>
            <person name="Kim J.-Y."/>
            <person name="Park M.-K."/>
            <person name="Yi H."/>
            <person name="Bahn Y.-S."/>
            <person name="Kim J.F."/>
            <person name="Lee D.-W."/>
        </authorList>
    </citation>
    <scope>NUCLEOTIDE SEQUENCE [LARGE SCALE GENOMIC DNA]</scope>
    <source>
        <strain evidence="2 3">CBS-1</strain>
    </source>
</reference>
<evidence type="ECO:0000313" key="2">
    <source>
        <dbReference type="EMBL" id="QAV33371.1"/>
    </source>
</evidence>
<name>A0ABX5QSK0_9BACT</name>
<feature type="transmembrane region" description="Helical" evidence="1">
    <location>
        <begin position="12"/>
        <end position="31"/>
    </location>
</feature>
<keyword evidence="1" id="KW-1133">Transmembrane helix</keyword>
<organism evidence="2 3">
    <name type="scientific">Fervidobacterium changbaicum</name>
    <dbReference type="NCBI Taxonomy" id="310769"/>
    <lineage>
        <taxon>Bacteria</taxon>
        <taxon>Thermotogati</taxon>
        <taxon>Thermotogota</taxon>
        <taxon>Thermotogae</taxon>
        <taxon>Thermotogales</taxon>
        <taxon>Fervidobacteriaceae</taxon>
        <taxon>Fervidobacterium</taxon>
    </lineage>
</organism>
<gene>
    <name evidence="2" type="ORF">CBS1_06320</name>
</gene>
<dbReference type="Proteomes" id="UP000288947">
    <property type="component" value="Chromosome"/>
</dbReference>
<dbReference type="RefSeq" id="WP_090221723.1">
    <property type="nucleotide sequence ID" value="NZ_CP026721.1"/>
</dbReference>